<proteinExistence type="predicted"/>
<dbReference type="EMBL" id="JASSQD010000001">
    <property type="protein sequence ID" value="MDK9558024.1"/>
    <property type="molecule type" value="Genomic_DNA"/>
</dbReference>
<sequence length="252" mass="28536">MKRFNYTGRKKILREDISIRLRGDFHEKPVVDVSVDLADYHLSPESTVFLEGQSKTRFSREELGKVSPSVRKNSITLEEFDDAEGLSFRIKVVDESVGLLEAIAENVRPHDKDDKPDQNHKSILPVASADLSGYGVLWRVNYDDQNATLQVEQELGSKDQVVRSLLFRGFILPAAMRQILAKIVSSEWDPELSDPDELSTRWLLFARQLGAGVPDEDADDHEGWLDDAVRLISSRISVRNQIIGEFDSGVWK</sequence>
<gene>
    <name evidence="1" type="ORF">QQF73_10350</name>
</gene>
<name>A0ABT7HCG0_9GAMM</name>
<organism evidence="1 2">
    <name type="scientific">Marinobacter albus</name>
    <dbReference type="NCBI Taxonomy" id="3030833"/>
    <lineage>
        <taxon>Bacteria</taxon>
        <taxon>Pseudomonadati</taxon>
        <taxon>Pseudomonadota</taxon>
        <taxon>Gammaproteobacteria</taxon>
        <taxon>Pseudomonadales</taxon>
        <taxon>Marinobacteraceae</taxon>
        <taxon>Marinobacter</taxon>
    </lineage>
</organism>
<protein>
    <submittedName>
        <fullName evidence="1">Uncharacterized protein</fullName>
    </submittedName>
</protein>
<dbReference type="RefSeq" id="WP_285368146.1">
    <property type="nucleotide sequence ID" value="NZ_JASSQD010000001.1"/>
</dbReference>
<dbReference type="Proteomes" id="UP001223547">
    <property type="component" value="Unassembled WGS sequence"/>
</dbReference>
<comment type="caution">
    <text evidence="1">The sequence shown here is derived from an EMBL/GenBank/DDBJ whole genome shotgun (WGS) entry which is preliminary data.</text>
</comment>
<reference evidence="1 2" key="1">
    <citation type="submission" date="2023-05" db="EMBL/GenBank/DDBJ databases">
        <title>Marinobacter albus sp. nov., a marine bacterium isolated from sand in a coastal intertidal zone of huludao.</title>
        <authorList>
            <person name="Deng T."/>
        </authorList>
    </citation>
    <scope>NUCLEOTIDE SEQUENCE [LARGE SCALE GENOMIC DNA]</scope>
    <source>
        <strain evidence="1 2">M216</strain>
    </source>
</reference>
<keyword evidence="2" id="KW-1185">Reference proteome</keyword>
<accession>A0ABT7HCG0</accession>
<evidence type="ECO:0000313" key="2">
    <source>
        <dbReference type="Proteomes" id="UP001223547"/>
    </source>
</evidence>
<evidence type="ECO:0000313" key="1">
    <source>
        <dbReference type="EMBL" id="MDK9558024.1"/>
    </source>
</evidence>